<feature type="signal peptide" evidence="2">
    <location>
        <begin position="1"/>
        <end position="30"/>
    </location>
</feature>
<keyword evidence="4" id="KW-1185">Reference proteome</keyword>
<reference evidence="3 4" key="1">
    <citation type="submission" date="2024-09" db="EMBL/GenBank/DDBJ databases">
        <title>Floridaenema gen nov. (Aerosakkonemataceae, Aerosakkonematales ord. nov., Cyanobacteria) from benthic tropical and subtropical fresh waters, with the description of four new species.</title>
        <authorList>
            <person name="Moretto J.A."/>
            <person name="Berthold D.E."/>
            <person name="Lefler F.W."/>
            <person name="Huang I.-S."/>
            <person name="Laughinghouse H. IV."/>
        </authorList>
    </citation>
    <scope>NUCLEOTIDE SEQUENCE [LARGE SCALE GENOMIC DNA]</scope>
    <source>
        <strain evidence="3 4">BLCC-F46</strain>
    </source>
</reference>
<gene>
    <name evidence="3" type="ORF">ACE1CC_32560</name>
</gene>
<proteinExistence type="predicted"/>
<evidence type="ECO:0000313" key="3">
    <source>
        <dbReference type="EMBL" id="MFB2881609.1"/>
    </source>
</evidence>
<sequence>MNTKLIKKGKNLLLTSILAGIWLGNGSAIAQQTRPARQVSDAQVSAMVEALRKAAPPNRANDGMYSDWQVLPAIIPDWTKRCLGRQLTPAQFESDAKAARDTVACIARREFNRLYSATGNETAAVRGAACWWMTGKDNACTSGATATYVQKVVGFYQQQAQTNTSSPTEKPAASGSKPAATPTAEPASQQTEEPAASPKPTSIN</sequence>
<evidence type="ECO:0000256" key="2">
    <source>
        <dbReference type="SAM" id="SignalP"/>
    </source>
</evidence>
<feature type="chain" id="PRO_5046004605" evidence="2">
    <location>
        <begin position="31"/>
        <end position="204"/>
    </location>
</feature>
<name>A0ABV4XFY9_9CYAN</name>
<organism evidence="3 4">
    <name type="scientific">Floridaenema aerugineum BLCC-F46</name>
    <dbReference type="NCBI Taxonomy" id="3153654"/>
    <lineage>
        <taxon>Bacteria</taxon>
        <taxon>Bacillati</taxon>
        <taxon>Cyanobacteriota</taxon>
        <taxon>Cyanophyceae</taxon>
        <taxon>Oscillatoriophycideae</taxon>
        <taxon>Aerosakkonematales</taxon>
        <taxon>Aerosakkonemataceae</taxon>
        <taxon>Floridanema</taxon>
        <taxon>Floridanema aerugineum</taxon>
    </lineage>
</organism>
<evidence type="ECO:0000256" key="1">
    <source>
        <dbReference type="SAM" id="MobiDB-lite"/>
    </source>
</evidence>
<comment type="caution">
    <text evidence="3">The sequence shown here is derived from an EMBL/GenBank/DDBJ whole genome shotgun (WGS) entry which is preliminary data.</text>
</comment>
<dbReference type="Proteomes" id="UP001576774">
    <property type="component" value="Unassembled WGS sequence"/>
</dbReference>
<keyword evidence="2" id="KW-0732">Signal</keyword>
<accession>A0ABV4XFY9</accession>
<dbReference type="EMBL" id="JBHFNQ010000233">
    <property type="protein sequence ID" value="MFB2881609.1"/>
    <property type="molecule type" value="Genomic_DNA"/>
</dbReference>
<dbReference type="RefSeq" id="WP_413274584.1">
    <property type="nucleotide sequence ID" value="NZ_JBHFNQ010000233.1"/>
</dbReference>
<feature type="region of interest" description="Disordered" evidence="1">
    <location>
        <begin position="160"/>
        <end position="204"/>
    </location>
</feature>
<evidence type="ECO:0000313" key="4">
    <source>
        <dbReference type="Proteomes" id="UP001576774"/>
    </source>
</evidence>
<protein>
    <submittedName>
        <fullName evidence="3">Uncharacterized protein</fullName>
    </submittedName>
</protein>